<gene>
    <name evidence="1" type="ORF">BDV96DRAFT_692941</name>
</gene>
<dbReference type="EMBL" id="ML977350">
    <property type="protein sequence ID" value="KAF2107965.1"/>
    <property type="molecule type" value="Genomic_DNA"/>
</dbReference>
<evidence type="ECO:0000313" key="2">
    <source>
        <dbReference type="Proteomes" id="UP000799770"/>
    </source>
</evidence>
<proteinExistence type="predicted"/>
<name>A0A6A5YLK1_9PLEO</name>
<dbReference type="Proteomes" id="UP000799770">
    <property type="component" value="Unassembled WGS sequence"/>
</dbReference>
<dbReference type="AlphaFoldDB" id="A0A6A5YLK1"/>
<evidence type="ECO:0000313" key="1">
    <source>
        <dbReference type="EMBL" id="KAF2107965.1"/>
    </source>
</evidence>
<dbReference type="OrthoDB" id="3763466at2759"/>
<keyword evidence="2" id="KW-1185">Reference proteome</keyword>
<organism evidence="1 2">
    <name type="scientific">Lophiotrema nucula</name>
    <dbReference type="NCBI Taxonomy" id="690887"/>
    <lineage>
        <taxon>Eukaryota</taxon>
        <taxon>Fungi</taxon>
        <taxon>Dikarya</taxon>
        <taxon>Ascomycota</taxon>
        <taxon>Pezizomycotina</taxon>
        <taxon>Dothideomycetes</taxon>
        <taxon>Pleosporomycetidae</taxon>
        <taxon>Pleosporales</taxon>
        <taxon>Lophiotremataceae</taxon>
        <taxon>Lophiotrema</taxon>
    </lineage>
</organism>
<protein>
    <recommendedName>
        <fullName evidence="3">F-box domain-containing protein</fullName>
    </recommendedName>
</protein>
<reference evidence="1" key="1">
    <citation type="journal article" date="2020" name="Stud. Mycol.">
        <title>101 Dothideomycetes genomes: a test case for predicting lifestyles and emergence of pathogens.</title>
        <authorList>
            <person name="Haridas S."/>
            <person name="Albert R."/>
            <person name="Binder M."/>
            <person name="Bloem J."/>
            <person name="Labutti K."/>
            <person name="Salamov A."/>
            <person name="Andreopoulos B."/>
            <person name="Baker S."/>
            <person name="Barry K."/>
            <person name="Bills G."/>
            <person name="Bluhm B."/>
            <person name="Cannon C."/>
            <person name="Castanera R."/>
            <person name="Culley D."/>
            <person name="Daum C."/>
            <person name="Ezra D."/>
            <person name="Gonzalez J."/>
            <person name="Henrissat B."/>
            <person name="Kuo A."/>
            <person name="Liang C."/>
            <person name="Lipzen A."/>
            <person name="Lutzoni F."/>
            <person name="Magnuson J."/>
            <person name="Mondo S."/>
            <person name="Nolan M."/>
            <person name="Ohm R."/>
            <person name="Pangilinan J."/>
            <person name="Park H.-J."/>
            <person name="Ramirez L."/>
            <person name="Alfaro M."/>
            <person name="Sun H."/>
            <person name="Tritt A."/>
            <person name="Yoshinaga Y."/>
            <person name="Zwiers L.-H."/>
            <person name="Turgeon B."/>
            <person name="Goodwin S."/>
            <person name="Spatafora J."/>
            <person name="Crous P."/>
            <person name="Grigoriev I."/>
        </authorList>
    </citation>
    <scope>NUCLEOTIDE SEQUENCE</scope>
    <source>
        <strain evidence="1">CBS 627.86</strain>
    </source>
</reference>
<accession>A0A6A5YLK1</accession>
<evidence type="ECO:0008006" key="3">
    <source>
        <dbReference type="Google" id="ProtNLM"/>
    </source>
</evidence>
<sequence>MPAISMGHSGRESLALDKFSKVFHDRLPRELRDEVYSYLDFPTLSCSGLDNEVLKEAAQWYYENSTDLRIACPAEIKSFLNRGCANGCNIPLWPFQLRALTVDIPTSSVYLQNFDRRRSTLHGKGNFRLLSGLHVRHDFKLNICIKLSSFESIQELCEIGHQLRGVIPPLEQRGIAVTVRGGSDSQSVQPIDVKHMVGASFTDWCGFLLEKWDCF</sequence>